<proteinExistence type="predicted"/>
<evidence type="ECO:0000313" key="3">
    <source>
        <dbReference type="Proteomes" id="UP001183794"/>
    </source>
</evidence>
<feature type="compositionally biased region" description="Polar residues" evidence="1">
    <location>
        <begin position="165"/>
        <end position="178"/>
    </location>
</feature>
<accession>A0ABU2AZV2</accession>
<sequence length="577" mass="62192">MQETSFQRPQNQKPSLRRRQLITGTAMSVLLTGVLTACGPTRSIESYCDVMLDHKDRFVSATQEASTVDPISGIVTLIAAMGDLNRMWEEAAEVAPEDIQTDVEAVRDAWAQQLETAEKMASDPLGGLASSLMTGITSAGSMQRVDTYTAENCPEVGAMFFAAESTSPQDTPTSTASPDPNPKSSPTPTPDTYLQPGTGWLPFGSFLASSLTIDREHELAKRAATLFIPEVGVVEVNASAFLNGADVFAEQYLYFSEGDEPHLAGLITTREPSSGLEPEGYRMSVVVLDLSSGTARIAERMDGEKVSVQPAVSLAGTAGDSIVVVQTETAEDVELVAYDLTEKEVAWQKSGMSITRPGEVGFGWITDPGEAAPDECVAYVNGYGLDGHEVTYHWTDLETGSPSFSMPLMVGGEDNDTCRIIGESLLSPRFSTVERYSMTEYATAGFFVLDRQTEDTPQVPGPIELTDPIGTAGLVAHGSERVSDTEPADLIVVDLATGDEWFRIEEERAEALDIQPVALFDGVLYLTTTDERVAVDVTSGEEMGSWSIYPVGQVGAYTYISDGTLRDDIEFEGLKDH</sequence>
<protein>
    <submittedName>
        <fullName evidence="2">Uncharacterized protein</fullName>
    </submittedName>
</protein>
<dbReference type="EMBL" id="JAVDYJ010000001">
    <property type="protein sequence ID" value="MDR7346875.1"/>
    <property type="molecule type" value="Genomic_DNA"/>
</dbReference>
<name>A0ABU2AZV2_9MICC</name>
<reference evidence="2 3" key="1">
    <citation type="submission" date="2023-07" db="EMBL/GenBank/DDBJ databases">
        <title>Sequencing the genomes of 1000 actinobacteria strains.</title>
        <authorList>
            <person name="Klenk H.-P."/>
        </authorList>
    </citation>
    <scope>NUCLEOTIDE SEQUENCE [LARGE SCALE GENOMIC DNA]</scope>
    <source>
        <strain evidence="2 3">DSM 22966</strain>
    </source>
</reference>
<feature type="region of interest" description="Disordered" evidence="1">
    <location>
        <begin position="165"/>
        <end position="195"/>
    </location>
</feature>
<dbReference type="Proteomes" id="UP001183794">
    <property type="component" value="Unassembled WGS sequence"/>
</dbReference>
<dbReference type="RefSeq" id="WP_310172387.1">
    <property type="nucleotide sequence ID" value="NZ_BAABHE010000002.1"/>
</dbReference>
<evidence type="ECO:0000256" key="1">
    <source>
        <dbReference type="SAM" id="MobiDB-lite"/>
    </source>
</evidence>
<organism evidence="2 3">
    <name type="scientific">Enteractinococcus fodinae</name>
    <dbReference type="NCBI Taxonomy" id="684663"/>
    <lineage>
        <taxon>Bacteria</taxon>
        <taxon>Bacillati</taxon>
        <taxon>Actinomycetota</taxon>
        <taxon>Actinomycetes</taxon>
        <taxon>Micrococcales</taxon>
        <taxon>Micrococcaceae</taxon>
    </lineage>
</organism>
<comment type="caution">
    <text evidence="2">The sequence shown here is derived from an EMBL/GenBank/DDBJ whole genome shotgun (WGS) entry which is preliminary data.</text>
</comment>
<keyword evidence="3" id="KW-1185">Reference proteome</keyword>
<evidence type="ECO:0000313" key="2">
    <source>
        <dbReference type="EMBL" id="MDR7346875.1"/>
    </source>
</evidence>
<feature type="compositionally biased region" description="Pro residues" evidence="1">
    <location>
        <begin position="179"/>
        <end position="189"/>
    </location>
</feature>
<gene>
    <name evidence="2" type="ORF">J2S62_001132</name>
</gene>